<proteinExistence type="inferred from homology"/>
<dbReference type="SUPFAM" id="SSF53032">
    <property type="entry name" value="tRNA-intron endonuclease catalytic domain-like"/>
    <property type="match status" value="1"/>
</dbReference>
<protein>
    <recommendedName>
        <fullName evidence="3">tRNA-splicing endonuclease subunit Sen15 domain-containing protein</fullName>
    </recommendedName>
</protein>
<accession>A0ABP1DZF8</accession>
<evidence type="ECO:0000259" key="3">
    <source>
        <dbReference type="Pfam" id="PF09631"/>
    </source>
</evidence>
<dbReference type="PANTHER" id="PTHR28582:SF1">
    <property type="entry name" value="TRNA-SPLICING ENDONUCLEASE SUBUNIT SEN15"/>
    <property type="match status" value="1"/>
</dbReference>
<keyword evidence="2" id="KW-0819">tRNA processing</keyword>
<reference evidence="5" key="1">
    <citation type="submission" date="2024-04" db="EMBL/GenBank/DDBJ databases">
        <authorList>
            <person name="Shaw F."/>
            <person name="Minotto A."/>
        </authorList>
    </citation>
    <scope>NUCLEOTIDE SEQUENCE [LARGE SCALE GENOMIC DNA]</scope>
</reference>
<dbReference type="InterPro" id="IPR018593">
    <property type="entry name" value="tRNA-endonuc_su_Sen15"/>
</dbReference>
<comment type="similarity">
    <text evidence="1">Belongs to the SEN15 family.</text>
</comment>
<dbReference type="PANTHER" id="PTHR28582">
    <property type="entry name" value="TRNA-SPLICING ENDONUCLEASE SUBUNIT SEN15"/>
    <property type="match status" value="1"/>
</dbReference>
<evidence type="ECO:0000256" key="2">
    <source>
        <dbReference type="ARBA" id="ARBA00022694"/>
    </source>
</evidence>
<evidence type="ECO:0000313" key="4">
    <source>
        <dbReference type="EMBL" id="CAL1712612.1"/>
    </source>
</evidence>
<evidence type="ECO:0000313" key="5">
    <source>
        <dbReference type="Proteomes" id="UP001497453"/>
    </source>
</evidence>
<dbReference type="InterPro" id="IPR011856">
    <property type="entry name" value="tRNA_endonuc-like_dom_sf"/>
</dbReference>
<keyword evidence="5" id="KW-1185">Reference proteome</keyword>
<dbReference type="InterPro" id="IPR036167">
    <property type="entry name" value="tRNA_intron_Endo_cat-like_sf"/>
</dbReference>
<dbReference type="EMBL" id="OZ037950">
    <property type="protein sequence ID" value="CAL1712612.1"/>
    <property type="molecule type" value="Genomic_DNA"/>
</dbReference>
<dbReference type="Pfam" id="PF09631">
    <property type="entry name" value="Sen15"/>
    <property type="match status" value="1"/>
</dbReference>
<name>A0ABP1DZF8_9APHY</name>
<gene>
    <name evidence="4" type="ORF">GFSPODELE1_LOCUS8902</name>
</gene>
<organism evidence="4 5">
    <name type="scientific">Somion occarium</name>
    <dbReference type="NCBI Taxonomy" id="3059160"/>
    <lineage>
        <taxon>Eukaryota</taxon>
        <taxon>Fungi</taxon>
        <taxon>Dikarya</taxon>
        <taxon>Basidiomycota</taxon>
        <taxon>Agaricomycotina</taxon>
        <taxon>Agaricomycetes</taxon>
        <taxon>Polyporales</taxon>
        <taxon>Cerrenaceae</taxon>
        <taxon>Somion</taxon>
    </lineage>
</organism>
<dbReference type="Proteomes" id="UP001497453">
    <property type="component" value="Chromosome 7"/>
</dbReference>
<dbReference type="Gene3D" id="3.40.1350.10">
    <property type="match status" value="1"/>
</dbReference>
<sequence>MESHPSYKALEPLLKTYPHAAGALFQTYNDLSLAQQWNDLEVMDVPECSRGAFRGRRPKTDDLLYVIPCSLSESLSMSWFHQAFERLGKPPHIYLAINTEDSSIVYYKLSPGIVKPPV</sequence>
<feature type="domain" description="tRNA-splicing endonuclease subunit Sen15" evidence="3">
    <location>
        <begin position="26"/>
        <end position="116"/>
    </location>
</feature>
<evidence type="ECO:0000256" key="1">
    <source>
        <dbReference type="ARBA" id="ARBA00006091"/>
    </source>
</evidence>